<evidence type="ECO:0000256" key="2">
    <source>
        <dbReference type="ARBA" id="ARBA00022679"/>
    </source>
</evidence>
<dbReference type="GO" id="GO:0005813">
    <property type="term" value="C:centrosome"/>
    <property type="evidence" value="ECO:0000318"/>
    <property type="project" value="GO_Central"/>
</dbReference>
<dbReference type="PROSITE" id="PS00107">
    <property type="entry name" value="PROTEIN_KINASE_ATP"/>
    <property type="match status" value="1"/>
</dbReference>
<dbReference type="Gene3D" id="3.30.200.20">
    <property type="entry name" value="Phosphorylase Kinase, domain 1"/>
    <property type="match status" value="1"/>
</dbReference>
<feature type="domain" description="Protein kinase" evidence="12">
    <location>
        <begin position="125"/>
        <end position="380"/>
    </location>
</feature>
<evidence type="ECO:0000256" key="6">
    <source>
        <dbReference type="ARBA" id="ARBA00022840"/>
    </source>
</evidence>
<dbReference type="Ensembl" id="ENSCINT00000015359.3">
    <property type="protein sequence ID" value="ENSCINP00000015359.3"/>
    <property type="gene ID" value="ENSCING00000007490.3"/>
</dbReference>
<dbReference type="HOGENOM" id="CLU_000288_46_1_1"/>
<dbReference type="STRING" id="7719.ENSCINP00000015359"/>
<sequence>MPTTANTSSSAYSSAPSSCCDTNERNRRKSEVVPGQVLHIGNQPCFLDNPQSYSSSNNESPVYHELLHPSYSAPTLLHNKINLKPQLPQSCQQRRRSHQHVPLTTSKHEVDDHLYLHDAINGKVYQKRRMLGKGGFARVYEVIEECDIEDSGMIFAAKVIDKSRLSRPQQREKVDIEVKLLKAARGHPNVVAFHKSFEDEKFICILLELCNKKSLAQYLRRKQYLSEAEVCCIARQIVSGLSHLHDNGIIHRDLKLGNILLTDDMTVKIGDFGLATLVEWGKKKTICGTPNFIAPEVLQRQGHGPEADVWALGCLLYTLLVGKPPFETSCLRETYRCILKNSYRIPSTVSTEAADLLRWMLRHKPKMRPTLSQVSSHAFFTKHSETSSISTPISKTYTLSFHGNGLGHVSNSSTECKSCTIVGSKTNEGSIPSKEDTKQNEASPACVDVPTTKSPVKLIACKLQRHFRVPSPRKYVRAAASTLFDKKTEGKQPESSKTNFIFSFYLYIHISNVFNLSDNKPIRKSSATVNVACQNQPGAAAASTWVCKWVDYSNRYGFGYQLANGRVCVLFNDGKHISMLPGGKVIEYASNEQSNAIRFSVDSVPPCLERYANMLNNFTHYMDTKLRHNTDVRQQQQTSNARMLTWFRTDDYVLMYLNDGTLQVNYCTDHVKMNITSIHRRSAMKITVVDENRQTSTYTTTTFNDQAPTSIKSRLPLLHDHFHNLFPDVECSSHPFCAVSSQTHPNLNVDKLST</sequence>
<dbReference type="InterPro" id="IPR000719">
    <property type="entry name" value="Prot_kinase_dom"/>
</dbReference>
<feature type="domain" description="POLO box" evidence="13">
    <location>
        <begin position="545"/>
        <end position="624"/>
    </location>
</feature>
<protein>
    <recommendedName>
        <fullName evidence="10">Serine/threonine-protein kinase PLK</fullName>
        <ecNumber evidence="10">2.7.11.21</ecNumber>
    </recommendedName>
    <alternativeName>
        <fullName evidence="10">Polo-like kinase</fullName>
    </alternativeName>
</protein>
<dbReference type="FunFam" id="3.30.200.20:FF:000042">
    <property type="entry name" value="Aurora kinase A"/>
    <property type="match status" value="1"/>
</dbReference>
<feature type="region of interest" description="Disordered" evidence="11">
    <location>
        <begin position="425"/>
        <end position="446"/>
    </location>
</feature>
<dbReference type="InterPro" id="IPR008271">
    <property type="entry name" value="Ser/Thr_kinase_AS"/>
</dbReference>
<dbReference type="GO" id="GO:0005737">
    <property type="term" value="C:cytoplasm"/>
    <property type="evidence" value="ECO:0000318"/>
    <property type="project" value="GO_Central"/>
</dbReference>
<comment type="similarity">
    <text evidence="10">Belongs to the protein kinase superfamily. Ser/Thr protein kinase family. CDC5/Polo subfamily.</text>
</comment>
<dbReference type="SUPFAM" id="SSF82615">
    <property type="entry name" value="Polo-box domain"/>
    <property type="match status" value="2"/>
</dbReference>
<dbReference type="Gene3D" id="1.10.510.10">
    <property type="entry name" value="Transferase(Phosphotransferase) domain 1"/>
    <property type="match status" value="1"/>
</dbReference>
<evidence type="ECO:0000256" key="3">
    <source>
        <dbReference type="ARBA" id="ARBA00022737"/>
    </source>
</evidence>
<organism evidence="14 15">
    <name type="scientific">Ciona intestinalis</name>
    <name type="common">Transparent sea squirt</name>
    <name type="synonym">Ascidia intestinalis</name>
    <dbReference type="NCBI Taxonomy" id="7719"/>
    <lineage>
        <taxon>Eukaryota</taxon>
        <taxon>Metazoa</taxon>
        <taxon>Chordata</taxon>
        <taxon>Tunicata</taxon>
        <taxon>Ascidiacea</taxon>
        <taxon>Phlebobranchia</taxon>
        <taxon>Cionidae</taxon>
        <taxon>Ciona</taxon>
    </lineage>
</organism>
<dbReference type="InterPro" id="IPR036947">
    <property type="entry name" value="POLO_box_dom_sf"/>
</dbReference>
<dbReference type="PROSITE" id="PS50011">
    <property type="entry name" value="PROTEIN_KINASE_DOM"/>
    <property type="match status" value="1"/>
</dbReference>
<evidence type="ECO:0000259" key="12">
    <source>
        <dbReference type="PROSITE" id="PS50011"/>
    </source>
</evidence>
<dbReference type="Pfam" id="PF00659">
    <property type="entry name" value="POLO_box"/>
    <property type="match status" value="2"/>
</dbReference>
<evidence type="ECO:0000256" key="8">
    <source>
        <dbReference type="ARBA" id="ARBA00048347"/>
    </source>
</evidence>
<dbReference type="InParanoid" id="F6XWE7"/>
<keyword evidence="6 9" id="KW-0067">ATP-binding</keyword>
<feature type="compositionally biased region" description="Low complexity" evidence="11">
    <location>
        <begin position="1"/>
        <end position="18"/>
    </location>
</feature>
<dbReference type="FunFam" id="1.10.510.10:FF:000571">
    <property type="entry name" value="Maternal embryonic leucine zipper kinase"/>
    <property type="match status" value="1"/>
</dbReference>
<dbReference type="FunFam" id="3.30.1120.30:FF:000005">
    <property type="entry name" value="Serine/threonine-protein kinase"/>
    <property type="match status" value="1"/>
</dbReference>
<dbReference type="GO" id="GO:0000922">
    <property type="term" value="C:spindle pole"/>
    <property type="evidence" value="ECO:0000318"/>
    <property type="project" value="GO_Central"/>
</dbReference>
<dbReference type="InterPro" id="IPR033701">
    <property type="entry name" value="POLO_box_1"/>
</dbReference>
<dbReference type="InterPro" id="IPR017441">
    <property type="entry name" value="Protein_kinase_ATP_BS"/>
</dbReference>
<dbReference type="InterPro" id="IPR033695">
    <property type="entry name" value="POLO_box_2"/>
</dbReference>
<dbReference type="PANTHER" id="PTHR24345:SF0">
    <property type="entry name" value="CELL CYCLE SERINE_THREONINE-PROTEIN KINASE CDC5_MSD2"/>
    <property type="match status" value="1"/>
</dbReference>
<dbReference type="GO" id="GO:0106310">
    <property type="term" value="F:protein serine kinase activity"/>
    <property type="evidence" value="ECO:0007669"/>
    <property type="project" value="RHEA"/>
</dbReference>
<keyword evidence="3" id="KW-0677">Repeat</keyword>
<dbReference type="PROSITE" id="PS00108">
    <property type="entry name" value="PROTEIN_KINASE_ST"/>
    <property type="match status" value="1"/>
</dbReference>
<dbReference type="Gene3D" id="3.30.1120.30">
    <property type="entry name" value="POLO box domain"/>
    <property type="match status" value="2"/>
</dbReference>
<evidence type="ECO:0000256" key="10">
    <source>
        <dbReference type="RuleBase" id="RU361162"/>
    </source>
</evidence>
<dbReference type="Proteomes" id="UP000008144">
    <property type="component" value="Chromosome 5"/>
</dbReference>
<dbReference type="GeneTree" id="ENSGT00940000157752"/>
<evidence type="ECO:0000259" key="13">
    <source>
        <dbReference type="PROSITE" id="PS50078"/>
    </source>
</evidence>
<comment type="catalytic activity">
    <reaction evidence="7 10">
        <text>L-threonyl-[protein] + ATP = O-phospho-L-threonyl-[protein] + ADP + H(+)</text>
        <dbReference type="Rhea" id="RHEA:46608"/>
        <dbReference type="Rhea" id="RHEA-COMP:11060"/>
        <dbReference type="Rhea" id="RHEA-COMP:11605"/>
        <dbReference type="ChEBI" id="CHEBI:15378"/>
        <dbReference type="ChEBI" id="CHEBI:30013"/>
        <dbReference type="ChEBI" id="CHEBI:30616"/>
        <dbReference type="ChEBI" id="CHEBI:61977"/>
        <dbReference type="ChEBI" id="CHEBI:456216"/>
        <dbReference type="EC" id="2.7.11.21"/>
    </reaction>
</comment>
<dbReference type="GO" id="GO:0005634">
    <property type="term" value="C:nucleus"/>
    <property type="evidence" value="ECO:0000318"/>
    <property type="project" value="GO_Central"/>
</dbReference>
<accession>F6XWE7</accession>
<evidence type="ECO:0000313" key="15">
    <source>
        <dbReference type="Proteomes" id="UP000008144"/>
    </source>
</evidence>
<dbReference type="CDD" id="cd13118">
    <property type="entry name" value="POLO_box_1"/>
    <property type="match status" value="1"/>
</dbReference>
<dbReference type="InterPro" id="IPR000959">
    <property type="entry name" value="POLO_box_dom"/>
</dbReference>
<dbReference type="CDD" id="cd13117">
    <property type="entry name" value="POLO_box_2"/>
    <property type="match status" value="1"/>
</dbReference>
<dbReference type="GO" id="GO:0000776">
    <property type="term" value="C:kinetochore"/>
    <property type="evidence" value="ECO:0000318"/>
    <property type="project" value="GO_Central"/>
</dbReference>
<reference evidence="14" key="4">
    <citation type="submission" date="2025-09" db="UniProtKB">
        <authorList>
            <consortium name="Ensembl"/>
        </authorList>
    </citation>
    <scope>IDENTIFICATION</scope>
</reference>
<dbReference type="InterPro" id="IPR011009">
    <property type="entry name" value="Kinase-like_dom_sf"/>
</dbReference>
<dbReference type="PROSITE" id="PS50078">
    <property type="entry name" value="POLO_BOX"/>
    <property type="match status" value="2"/>
</dbReference>
<evidence type="ECO:0000256" key="7">
    <source>
        <dbReference type="ARBA" id="ARBA00047802"/>
    </source>
</evidence>
<dbReference type="EC" id="2.7.11.21" evidence="10"/>
<keyword evidence="2 10" id="KW-0808">Transferase</keyword>
<evidence type="ECO:0000256" key="11">
    <source>
        <dbReference type="SAM" id="MobiDB-lite"/>
    </source>
</evidence>
<dbReference type="GO" id="GO:0004674">
    <property type="term" value="F:protein serine/threonine kinase activity"/>
    <property type="evidence" value="ECO:0000318"/>
    <property type="project" value="GO_Central"/>
</dbReference>
<dbReference type="Pfam" id="PF00069">
    <property type="entry name" value="Pkinase"/>
    <property type="match status" value="1"/>
</dbReference>
<dbReference type="SMART" id="SM00220">
    <property type="entry name" value="S_TKc"/>
    <property type="match status" value="1"/>
</dbReference>
<dbReference type="EMBL" id="EAAA01002051">
    <property type="status" value="NOT_ANNOTATED_CDS"/>
    <property type="molecule type" value="Genomic_DNA"/>
</dbReference>
<evidence type="ECO:0000313" key="14">
    <source>
        <dbReference type="Ensembl" id="ENSCINP00000015359.3"/>
    </source>
</evidence>
<feature type="region of interest" description="Disordered" evidence="11">
    <location>
        <begin position="1"/>
        <end position="28"/>
    </location>
</feature>
<evidence type="ECO:0000256" key="1">
    <source>
        <dbReference type="ARBA" id="ARBA00022527"/>
    </source>
</evidence>
<proteinExistence type="inferred from homology"/>
<dbReference type="PANTHER" id="PTHR24345">
    <property type="entry name" value="SERINE/THREONINE-PROTEIN KINASE PLK"/>
    <property type="match status" value="1"/>
</dbReference>
<feature type="domain" description="POLO box" evidence="13">
    <location>
        <begin position="642"/>
        <end position="727"/>
    </location>
</feature>
<evidence type="ECO:0000256" key="9">
    <source>
        <dbReference type="PROSITE-ProRule" id="PRU10141"/>
    </source>
</evidence>
<dbReference type="SUPFAM" id="SSF56112">
    <property type="entry name" value="Protein kinase-like (PK-like)"/>
    <property type="match status" value="1"/>
</dbReference>
<keyword evidence="1 10" id="KW-0723">Serine/threonine-protein kinase</keyword>
<keyword evidence="5 10" id="KW-0418">Kinase</keyword>
<evidence type="ECO:0000256" key="5">
    <source>
        <dbReference type="ARBA" id="ARBA00022777"/>
    </source>
</evidence>
<reference evidence="14" key="2">
    <citation type="journal article" date="2008" name="Genome Biol.">
        <title>Improved genome assembly and evidence-based global gene model set for the chordate Ciona intestinalis: new insight into intron and operon populations.</title>
        <authorList>
            <person name="Satou Y."/>
            <person name="Mineta K."/>
            <person name="Ogasawara M."/>
            <person name="Sasakura Y."/>
            <person name="Shoguchi E."/>
            <person name="Ueno K."/>
            <person name="Yamada L."/>
            <person name="Matsumoto J."/>
            <person name="Wasserscheid J."/>
            <person name="Dewar K."/>
            <person name="Wiley G.B."/>
            <person name="Macmil S.L."/>
            <person name="Roe B.A."/>
            <person name="Zeller R.W."/>
            <person name="Hastings K.E."/>
            <person name="Lemaire P."/>
            <person name="Lindquist E."/>
            <person name="Endo T."/>
            <person name="Hotta K."/>
            <person name="Inaba K."/>
        </authorList>
    </citation>
    <scope>NUCLEOTIDE SEQUENCE [LARGE SCALE GENOMIC DNA]</scope>
    <source>
        <strain evidence="14">wild type</strain>
    </source>
</reference>
<keyword evidence="15" id="KW-1185">Reference proteome</keyword>
<reference evidence="15" key="1">
    <citation type="journal article" date="2002" name="Science">
        <title>The draft genome of Ciona intestinalis: insights into chordate and vertebrate origins.</title>
        <authorList>
            <person name="Dehal P."/>
            <person name="Satou Y."/>
            <person name="Campbell R.K."/>
            <person name="Chapman J."/>
            <person name="Degnan B."/>
            <person name="De Tomaso A."/>
            <person name="Davidson B."/>
            <person name="Di Gregorio A."/>
            <person name="Gelpke M."/>
            <person name="Goodstein D.M."/>
            <person name="Harafuji N."/>
            <person name="Hastings K.E."/>
            <person name="Ho I."/>
            <person name="Hotta K."/>
            <person name="Huang W."/>
            <person name="Kawashima T."/>
            <person name="Lemaire P."/>
            <person name="Martinez D."/>
            <person name="Meinertzhagen I.A."/>
            <person name="Necula S."/>
            <person name="Nonaka M."/>
            <person name="Putnam N."/>
            <person name="Rash S."/>
            <person name="Saiga H."/>
            <person name="Satake M."/>
            <person name="Terry A."/>
            <person name="Yamada L."/>
            <person name="Wang H.G."/>
            <person name="Awazu S."/>
            <person name="Azumi K."/>
            <person name="Boore J."/>
            <person name="Branno M."/>
            <person name="Chin-Bow S."/>
            <person name="DeSantis R."/>
            <person name="Doyle S."/>
            <person name="Francino P."/>
            <person name="Keys D.N."/>
            <person name="Haga S."/>
            <person name="Hayashi H."/>
            <person name="Hino K."/>
            <person name="Imai K.S."/>
            <person name="Inaba K."/>
            <person name="Kano S."/>
            <person name="Kobayashi K."/>
            <person name="Kobayashi M."/>
            <person name="Lee B.I."/>
            <person name="Makabe K.W."/>
            <person name="Manohar C."/>
            <person name="Matassi G."/>
            <person name="Medina M."/>
            <person name="Mochizuki Y."/>
            <person name="Mount S."/>
            <person name="Morishita T."/>
            <person name="Miura S."/>
            <person name="Nakayama A."/>
            <person name="Nishizaka S."/>
            <person name="Nomoto H."/>
            <person name="Ohta F."/>
            <person name="Oishi K."/>
            <person name="Rigoutsos I."/>
            <person name="Sano M."/>
            <person name="Sasaki A."/>
            <person name="Sasakura Y."/>
            <person name="Shoguchi E."/>
            <person name="Shin-i T."/>
            <person name="Spagnuolo A."/>
            <person name="Stainier D."/>
            <person name="Suzuki M.M."/>
            <person name="Tassy O."/>
            <person name="Takatori N."/>
            <person name="Tokuoka M."/>
            <person name="Yagi K."/>
            <person name="Yoshizaki F."/>
            <person name="Wada S."/>
            <person name="Zhang C."/>
            <person name="Hyatt P.D."/>
            <person name="Larimer F."/>
            <person name="Detter C."/>
            <person name="Doggett N."/>
            <person name="Glavina T."/>
            <person name="Hawkins T."/>
            <person name="Richardson P."/>
            <person name="Lucas S."/>
            <person name="Kohara Y."/>
            <person name="Levine M."/>
            <person name="Satoh N."/>
            <person name="Rokhsar D.S."/>
        </authorList>
    </citation>
    <scope>NUCLEOTIDE SEQUENCE [LARGE SCALE GENOMIC DNA]</scope>
</reference>
<keyword evidence="4 9" id="KW-0547">Nucleotide-binding</keyword>
<reference evidence="14" key="3">
    <citation type="submission" date="2025-08" db="UniProtKB">
        <authorList>
            <consortium name="Ensembl"/>
        </authorList>
    </citation>
    <scope>IDENTIFICATION</scope>
</reference>
<dbReference type="AlphaFoldDB" id="F6XWE7"/>
<feature type="binding site" evidence="9">
    <location>
        <position position="158"/>
    </location>
    <ligand>
        <name>ATP</name>
        <dbReference type="ChEBI" id="CHEBI:30616"/>
    </ligand>
</feature>
<name>F6XWE7_CIOIN</name>
<comment type="catalytic activity">
    <reaction evidence="8">
        <text>L-seryl-[protein] + ATP = O-phospho-L-seryl-[protein] + ADP + H(+)</text>
        <dbReference type="Rhea" id="RHEA:17989"/>
        <dbReference type="Rhea" id="RHEA-COMP:9863"/>
        <dbReference type="Rhea" id="RHEA-COMP:11604"/>
        <dbReference type="ChEBI" id="CHEBI:15378"/>
        <dbReference type="ChEBI" id="CHEBI:29999"/>
        <dbReference type="ChEBI" id="CHEBI:30616"/>
        <dbReference type="ChEBI" id="CHEBI:83421"/>
        <dbReference type="ChEBI" id="CHEBI:456216"/>
        <dbReference type="EC" id="2.7.11.21"/>
    </reaction>
</comment>
<evidence type="ECO:0000256" key="4">
    <source>
        <dbReference type="ARBA" id="ARBA00022741"/>
    </source>
</evidence>
<dbReference type="GO" id="GO:0005524">
    <property type="term" value="F:ATP binding"/>
    <property type="evidence" value="ECO:0007669"/>
    <property type="project" value="UniProtKB-UniRule"/>
</dbReference>
<dbReference type="GO" id="GO:0007052">
    <property type="term" value="P:mitotic spindle organization"/>
    <property type="evidence" value="ECO:0000318"/>
    <property type="project" value="GO_Central"/>
</dbReference>